<dbReference type="Gramene" id="RZC69890">
    <property type="protein sequence ID" value="RZC69890"/>
    <property type="gene ID" value="C5167_033036"/>
</dbReference>
<proteinExistence type="predicted"/>
<dbReference type="AlphaFoldDB" id="A0A4Y7KC08"/>
<dbReference type="STRING" id="3469.A0A4Y7KC08"/>
<sequence>MVKRVVEKAWRIKGNLEMILHGERAYILKFYPEEDIITALEHGLVFKSDVPLFVRGREPYVEQGLENIQAVPVWMILRGVLVHYFNPKGLSIIMSVIGKPLLLDGPTTSKSRMAYARVCVEANPKSYLKNTIPW</sequence>
<evidence type="ECO:0000313" key="1">
    <source>
        <dbReference type="EMBL" id="RZC69890.1"/>
    </source>
</evidence>
<dbReference type="OMA" id="FTFACIC"/>
<dbReference type="EMBL" id="CM010721">
    <property type="protein sequence ID" value="RZC69890.1"/>
    <property type="molecule type" value="Genomic_DNA"/>
</dbReference>
<evidence type="ECO:0000313" key="2">
    <source>
        <dbReference type="Proteomes" id="UP000316621"/>
    </source>
</evidence>
<dbReference type="PANTHER" id="PTHR31286">
    <property type="entry name" value="GLYCINE-RICH CELL WALL STRUCTURAL PROTEIN 1.8-LIKE"/>
    <property type="match status" value="1"/>
</dbReference>
<protein>
    <submittedName>
        <fullName evidence="1">Uncharacterized protein</fullName>
    </submittedName>
</protein>
<accession>A0A4Y7KC08</accession>
<dbReference type="InterPro" id="IPR040256">
    <property type="entry name" value="At4g02000-like"/>
</dbReference>
<reference evidence="1 2" key="1">
    <citation type="journal article" date="2018" name="Science">
        <title>The opium poppy genome and morphinan production.</title>
        <authorList>
            <person name="Guo L."/>
            <person name="Winzer T."/>
            <person name="Yang X."/>
            <person name="Li Y."/>
            <person name="Ning Z."/>
            <person name="He Z."/>
            <person name="Teodor R."/>
            <person name="Lu Y."/>
            <person name="Bowser T.A."/>
            <person name="Graham I.A."/>
            <person name="Ye K."/>
        </authorList>
    </citation>
    <scope>NUCLEOTIDE SEQUENCE [LARGE SCALE GENOMIC DNA]</scope>
    <source>
        <strain evidence="2">cv. HN1</strain>
        <tissue evidence="1">Leaves</tissue>
    </source>
</reference>
<name>A0A4Y7KC08_PAPSO</name>
<keyword evidence="2" id="KW-1185">Reference proteome</keyword>
<gene>
    <name evidence="1" type="ORF">C5167_033036</name>
</gene>
<dbReference type="PANTHER" id="PTHR31286:SF180">
    <property type="entry name" value="OS10G0362600 PROTEIN"/>
    <property type="match status" value="1"/>
</dbReference>
<organism evidence="1 2">
    <name type="scientific">Papaver somniferum</name>
    <name type="common">Opium poppy</name>
    <dbReference type="NCBI Taxonomy" id="3469"/>
    <lineage>
        <taxon>Eukaryota</taxon>
        <taxon>Viridiplantae</taxon>
        <taxon>Streptophyta</taxon>
        <taxon>Embryophyta</taxon>
        <taxon>Tracheophyta</taxon>
        <taxon>Spermatophyta</taxon>
        <taxon>Magnoliopsida</taxon>
        <taxon>Ranunculales</taxon>
        <taxon>Papaveraceae</taxon>
        <taxon>Papaveroideae</taxon>
        <taxon>Papaver</taxon>
    </lineage>
</organism>
<dbReference type="Proteomes" id="UP000316621">
    <property type="component" value="Chromosome 7"/>
</dbReference>